<sequence>MPLIASLIRSSRWLLPLALLVSLVSGFANAALVALINQALQASGAQLVQLGVRFALLAALVLATRVGSQTLFMYLGQRVKARLRMQTIGRIAAASFRDLERCGAARALGALTQDLDSIVVFFVSLPSIAMQGAVIAGCLAYLGMLSLPILGVALAVLGVGTFGTHLVGSRALRHLRASREREDELLRQFRALFDGAKELKLHRARAEAFVGGQLAPHVEAVRAQRTRGYVLHALAASWGNLLLFGFVGLTIFVLARLFDADAHVMSGYALVFLYLIMPVEGLLAALPAISSARVAFERIGKLEAALPPEQGRLADIGTNVAQAAQPAFSRIALEGVEHRYVRENEDGFFTLGPIDLTFRAGETVFLVGGNGSGKTTLAKLLVGLYAPERGRLLVDGAAVDDATRAAYRQYFSVVFSDFHLFDSLLGLSAGRENAARALLVALQLDHKVRIQDGAFSTLALSQGQRKRLALLVAFLEDRPFYVFDEWAADQDPAFKDVFYRTLLPELKTKGKTVLVITHDDRYFDLADRLIKLDSGRIGATHSSLADGNGHSGNNMASAA</sequence>
<keyword evidence="2" id="KW-1003">Cell membrane</keyword>
<keyword evidence="8 9" id="KW-0472">Membrane</keyword>
<dbReference type="Gene3D" id="1.20.1560.10">
    <property type="entry name" value="ABC transporter type 1, transmembrane domain"/>
    <property type="match status" value="1"/>
</dbReference>
<dbReference type="CDD" id="cd03228">
    <property type="entry name" value="ABCC_MRP_Like"/>
    <property type="match status" value="1"/>
</dbReference>
<dbReference type="InterPro" id="IPR005898">
    <property type="entry name" value="Cyc_pep_transpt_SyrD/YojI"/>
</dbReference>
<gene>
    <name evidence="12" type="ORF">SAMN05216550_107212</name>
</gene>
<evidence type="ECO:0000256" key="6">
    <source>
        <dbReference type="ARBA" id="ARBA00022840"/>
    </source>
</evidence>
<dbReference type="GO" id="GO:1904680">
    <property type="term" value="F:peptide transmembrane transporter activity"/>
    <property type="evidence" value="ECO:0007669"/>
    <property type="project" value="InterPro"/>
</dbReference>
<dbReference type="SUPFAM" id="SSF52540">
    <property type="entry name" value="P-loop containing nucleoside triphosphate hydrolases"/>
    <property type="match status" value="1"/>
</dbReference>
<dbReference type="GO" id="GO:0005886">
    <property type="term" value="C:plasma membrane"/>
    <property type="evidence" value="ECO:0007669"/>
    <property type="project" value="UniProtKB-SubCell"/>
</dbReference>
<dbReference type="PROSITE" id="PS50893">
    <property type="entry name" value="ABC_TRANSPORTER_2"/>
    <property type="match status" value="1"/>
</dbReference>
<dbReference type="GO" id="GO:0034040">
    <property type="term" value="F:ATPase-coupled lipid transmembrane transporter activity"/>
    <property type="evidence" value="ECO:0007669"/>
    <property type="project" value="TreeGrafter"/>
</dbReference>
<comment type="subcellular location">
    <subcellularLocation>
        <location evidence="1">Cell membrane</location>
        <topology evidence="1">Multi-pass membrane protein</topology>
    </subcellularLocation>
</comment>
<feature type="transmembrane region" description="Helical" evidence="9">
    <location>
        <begin position="229"/>
        <end position="255"/>
    </location>
</feature>
<evidence type="ECO:0000256" key="2">
    <source>
        <dbReference type="ARBA" id="ARBA00022475"/>
    </source>
</evidence>
<reference evidence="12 13" key="1">
    <citation type="submission" date="2016-10" db="EMBL/GenBank/DDBJ databases">
        <authorList>
            <person name="Varghese N."/>
            <person name="Submissions S."/>
        </authorList>
    </citation>
    <scope>NUCLEOTIDE SEQUENCE [LARGE SCALE GENOMIC DNA]</scope>
    <source>
        <strain evidence="12 13">LMG 22274</strain>
    </source>
</reference>
<dbReference type="AlphaFoldDB" id="A0AAQ1GFY7"/>
<evidence type="ECO:0000256" key="3">
    <source>
        <dbReference type="ARBA" id="ARBA00022519"/>
    </source>
</evidence>
<dbReference type="InterPro" id="IPR003439">
    <property type="entry name" value="ABC_transporter-like_ATP-bd"/>
</dbReference>
<dbReference type="PROSITE" id="PS50929">
    <property type="entry name" value="ABC_TM1F"/>
    <property type="match status" value="1"/>
</dbReference>
<organism evidence="12 13">
    <name type="scientific">Paraburkholderia tropica</name>
    <dbReference type="NCBI Taxonomy" id="92647"/>
    <lineage>
        <taxon>Bacteria</taxon>
        <taxon>Pseudomonadati</taxon>
        <taxon>Pseudomonadota</taxon>
        <taxon>Betaproteobacteria</taxon>
        <taxon>Burkholderiales</taxon>
        <taxon>Burkholderiaceae</taxon>
        <taxon>Paraburkholderia</taxon>
    </lineage>
</organism>
<dbReference type="InterPro" id="IPR039421">
    <property type="entry name" value="Type_1_exporter"/>
</dbReference>
<feature type="transmembrane region" description="Helical" evidence="9">
    <location>
        <begin position="267"/>
        <end position="289"/>
    </location>
</feature>
<name>A0AAQ1GFY7_9BURK</name>
<dbReference type="PROSITE" id="PS00211">
    <property type="entry name" value="ABC_TRANSPORTER_1"/>
    <property type="match status" value="1"/>
</dbReference>
<dbReference type="SMART" id="SM00382">
    <property type="entry name" value="AAA"/>
    <property type="match status" value="1"/>
</dbReference>
<accession>A0AAQ1GFY7</accession>
<evidence type="ECO:0000313" key="13">
    <source>
        <dbReference type="Proteomes" id="UP000183529"/>
    </source>
</evidence>
<evidence type="ECO:0000256" key="5">
    <source>
        <dbReference type="ARBA" id="ARBA00022741"/>
    </source>
</evidence>
<dbReference type="PANTHER" id="PTHR24221">
    <property type="entry name" value="ATP-BINDING CASSETTE SUB-FAMILY B"/>
    <property type="match status" value="1"/>
</dbReference>
<keyword evidence="6 12" id="KW-0067">ATP-binding</keyword>
<dbReference type="InterPro" id="IPR011527">
    <property type="entry name" value="ABC1_TM_dom"/>
</dbReference>
<keyword evidence="7 9" id="KW-1133">Transmembrane helix</keyword>
<comment type="caution">
    <text evidence="12">The sequence shown here is derived from an EMBL/GenBank/DDBJ whole genome shotgun (WGS) entry which is preliminary data.</text>
</comment>
<dbReference type="SUPFAM" id="SSF90123">
    <property type="entry name" value="ABC transporter transmembrane region"/>
    <property type="match status" value="1"/>
</dbReference>
<dbReference type="GeneID" id="61306899"/>
<dbReference type="GO" id="GO:0015833">
    <property type="term" value="P:peptide transport"/>
    <property type="evidence" value="ECO:0007669"/>
    <property type="project" value="InterPro"/>
</dbReference>
<evidence type="ECO:0000256" key="1">
    <source>
        <dbReference type="ARBA" id="ARBA00004651"/>
    </source>
</evidence>
<dbReference type="RefSeq" id="WP_074983641.1">
    <property type="nucleotide sequence ID" value="NZ_CADFGN010000008.1"/>
</dbReference>
<feature type="transmembrane region" description="Helical" evidence="9">
    <location>
        <begin position="118"/>
        <end position="143"/>
    </location>
</feature>
<evidence type="ECO:0000256" key="7">
    <source>
        <dbReference type="ARBA" id="ARBA00022989"/>
    </source>
</evidence>
<dbReference type="InterPro" id="IPR003593">
    <property type="entry name" value="AAA+_ATPase"/>
</dbReference>
<dbReference type="PANTHER" id="PTHR24221:SF654">
    <property type="entry name" value="ATP-BINDING CASSETTE SUB-FAMILY B MEMBER 6"/>
    <property type="match status" value="1"/>
</dbReference>
<evidence type="ECO:0000256" key="9">
    <source>
        <dbReference type="SAM" id="Phobius"/>
    </source>
</evidence>
<feature type="transmembrane region" description="Helical" evidence="9">
    <location>
        <begin position="54"/>
        <end position="75"/>
    </location>
</feature>
<feature type="transmembrane region" description="Helical" evidence="9">
    <location>
        <begin position="149"/>
        <end position="172"/>
    </location>
</feature>
<evidence type="ECO:0000313" key="12">
    <source>
        <dbReference type="EMBL" id="SEJ69291.1"/>
    </source>
</evidence>
<dbReference type="Pfam" id="PF00005">
    <property type="entry name" value="ABC_tran"/>
    <property type="match status" value="1"/>
</dbReference>
<dbReference type="InterPro" id="IPR027417">
    <property type="entry name" value="P-loop_NTPase"/>
</dbReference>
<dbReference type="NCBIfam" id="TIGR01194">
    <property type="entry name" value="cyc_pep_trnsptr"/>
    <property type="match status" value="1"/>
</dbReference>
<keyword evidence="5" id="KW-0547">Nucleotide-binding</keyword>
<dbReference type="Gene3D" id="3.40.50.300">
    <property type="entry name" value="P-loop containing nucleotide triphosphate hydrolases"/>
    <property type="match status" value="1"/>
</dbReference>
<feature type="domain" description="ABC transporter" evidence="10">
    <location>
        <begin position="331"/>
        <end position="559"/>
    </location>
</feature>
<evidence type="ECO:0000259" key="11">
    <source>
        <dbReference type="PROSITE" id="PS50929"/>
    </source>
</evidence>
<evidence type="ECO:0000259" key="10">
    <source>
        <dbReference type="PROSITE" id="PS50893"/>
    </source>
</evidence>
<feature type="domain" description="ABC transmembrane type-1" evidence="11">
    <location>
        <begin position="17"/>
        <end position="291"/>
    </location>
</feature>
<dbReference type="InterPro" id="IPR036640">
    <property type="entry name" value="ABC1_TM_sf"/>
</dbReference>
<dbReference type="GO" id="GO:0005524">
    <property type="term" value="F:ATP binding"/>
    <property type="evidence" value="ECO:0007669"/>
    <property type="project" value="UniProtKB-KW"/>
</dbReference>
<keyword evidence="4 9" id="KW-0812">Transmembrane</keyword>
<evidence type="ECO:0000256" key="8">
    <source>
        <dbReference type="ARBA" id="ARBA00023136"/>
    </source>
</evidence>
<keyword evidence="3" id="KW-0997">Cell inner membrane</keyword>
<dbReference type="EMBL" id="FNZM01000007">
    <property type="protein sequence ID" value="SEJ69291.1"/>
    <property type="molecule type" value="Genomic_DNA"/>
</dbReference>
<evidence type="ECO:0000256" key="4">
    <source>
        <dbReference type="ARBA" id="ARBA00022692"/>
    </source>
</evidence>
<dbReference type="Proteomes" id="UP000183529">
    <property type="component" value="Unassembled WGS sequence"/>
</dbReference>
<dbReference type="GO" id="GO:0140359">
    <property type="term" value="F:ABC-type transporter activity"/>
    <property type="evidence" value="ECO:0007669"/>
    <property type="project" value="InterPro"/>
</dbReference>
<dbReference type="InterPro" id="IPR017871">
    <property type="entry name" value="ABC_transporter-like_CS"/>
</dbReference>
<protein>
    <submittedName>
        <fullName evidence="12">ATP-binding cassette transporter</fullName>
    </submittedName>
</protein>
<proteinExistence type="predicted"/>
<dbReference type="GO" id="GO:0016887">
    <property type="term" value="F:ATP hydrolysis activity"/>
    <property type="evidence" value="ECO:0007669"/>
    <property type="project" value="InterPro"/>
</dbReference>